<organism evidence="3 4">
    <name type="scientific">Hoylesella saccharolytica F0055</name>
    <dbReference type="NCBI Taxonomy" id="1127699"/>
    <lineage>
        <taxon>Bacteria</taxon>
        <taxon>Pseudomonadati</taxon>
        <taxon>Bacteroidota</taxon>
        <taxon>Bacteroidia</taxon>
        <taxon>Bacteroidales</taxon>
        <taxon>Prevotellaceae</taxon>
        <taxon>Hoylesella</taxon>
    </lineage>
</organism>
<dbReference type="OrthoDB" id="258246at2"/>
<evidence type="ECO:0000313" key="4">
    <source>
        <dbReference type="Proteomes" id="UP000010433"/>
    </source>
</evidence>
<evidence type="ECO:0000256" key="2">
    <source>
        <dbReference type="SAM" id="SignalP"/>
    </source>
</evidence>
<feature type="chain" id="PRO_5003954722" evidence="2">
    <location>
        <begin position="20"/>
        <end position="375"/>
    </location>
</feature>
<dbReference type="PATRIC" id="fig|1127699.3.peg.134"/>
<dbReference type="GO" id="GO:0016787">
    <property type="term" value="F:hydrolase activity"/>
    <property type="evidence" value="ECO:0007669"/>
    <property type="project" value="UniProtKB-KW"/>
</dbReference>
<dbReference type="Pfam" id="PF07470">
    <property type="entry name" value="Glyco_hydro_88"/>
    <property type="match status" value="1"/>
</dbReference>
<comment type="caution">
    <text evidence="3">The sequence shown here is derived from an EMBL/GenBank/DDBJ whole genome shotgun (WGS) entry which is preliminary data.</text>
</comment>
<dbReference type="InterPro" id="IPR008928">
    <property type="entry name" value="6-hairpin_glycosidase_sf"/>
</dbReference>
<dbReference type="Gene3D" id="1.50.10.10">
    <property type="match status" value="1"/>
</dbReference>
<dbReference type="GO" id="GO:0005975">
    <property type="term" value="P:carbohydrate metabolic process"/>
    <property type="evidence" value="ECO:0007669"/>
    <property type="project" value="InterPro"/>
</dbReference>
<proteinExistence type="predicted"/>
<protein>
    <submittedName>
        <fullName evidence="3">Glycosyl hydrolase, family 88</fullName>
    </submittedName>
</protein>
<reference evidence="3 4" key="1">
    <citation type="submission" date="2012-05" db="EMBL/GenBank/DDBJ databases">
        <authorList>
            <person name="Weinstock G."/>
            <person name="Sodergren E."/>
            <person name="Lobos E.A."/>
            <person name="Fulton L."/>
            <person name="Fulton R."/>
            <person name="Courtney L."/>
            <person name="Fronick C."/>
            <person name="O'Laughlin M."/>
            <person name="Godfrey J."/>
            <person name="Wilson R.M."/>
            <person name="Miner T."/>
            <person name="Farmer C."/>
            <person name="Delehaunty K."/>
            <person name="Cordes M."/>
            <person name="Minx P."/>
            <person name="Tomlinson C."/>
            <person name="Chen J."/>
            <person name="Wollam A."/>
            <person name="Pepin K.H."/>
            <person name="Bhonagiri V."/>
            <person name="Zhang X."/>
            <person name="Suruliraj S."/>
            <person name="Warren W."/>
            <person name="Mitreva M."/>
            <person name="Mardis E.R."/>
            <person name="Wilson R.K."/>
        </authorList>
    </citation>
    <scope>NUCLEOTIDE SEQUENCE [LARGE SCALE GENOMIC DNA]</scope>
    <source>
        <strain evidence="3 4">F0055</strain>
    </source>
</reference>
<keyword evidence="1 3" id="KW-0378">Hydrolase</keyword>
<keyword evidence="4" id="KW-1185">Reference proteome</keyword>
<evidence type="ECO:0000313" key="3">
    <source>
        <dbReference type="EMBL" id="EKY03934.1"/>
    </source>
</evidence>
<name>L1NK93_9BACT</name>
<gene>
    <name evidence="3" type="ORF">HMPREF9151_00152</name>
</gene>
<dbReference type="EMBL" id="AMEP01000017">
    <property type="protein sequence ID" value="EKY03934.1"/>
    <property type="molecule type" value="Genomic_DNA"/>
</dbReference>
<feature type="signal peptide" evidence="2">
    <location>
        <begin position="1"/>
        <end position="19"/>
    </location>
</feature>
<dbReference type="PANTHER" id="PTHR33886">
    <property type="entry name" value="UNSATURATED RHAMNOGALACTURONAN HYDROLASE (EUROFUNG)"/>
    <property type="match status" value="1"/>
</dbReference>
<dbReference type="RefSeq" id="WP_009162594.1">
    <property type="nucleotide sequence ID" value="NZ_KB290997.1"/>
</dbReference>
<sequence>MKYRLFIAFMLLLGVCAQAQTWTAGDVEAIIEKVNDTWQAAHPQHERAFWDNAVYHTGNMAAYALLQKQAWAEYSEAWAKHNLWQGARETNPAKWKYKNYGEGQDYVLFGDWQICFQTYIDLYNLQPDPNKIARAKEVMAYEATSDVDDYWWWADALYMGMPVMTKMYKLTGDIRYLDKMYDNWKYANKIMYDKTTGLYFRDGKYVFPAHKSINGKKDFWSRGDGWVMAAFAKVLADLPQNAPHRSEYIRYYRKMAKAVAQCQQKEGYWTRSLLDPEHAPGPESSGTSLFTFALFYGINNGYLSAKKYLPVAERAWNYLATTALQPDGTVGYMQPIGEKAIPGQVVDRTSVTNFGTGAFLLAACEYARYQRARQR</sequence>
<accession>L1NK93</accession>
<dbReference type="InterPro" id="IPR010905">
    <property type="entry name" value="Glyco_hydro_88"/>
</dbReference>
<dbReference type="Proteomes" id="UP000010433">
    <property type="component" value="Unassembled WGS sequence"/>
</dbReference>
<dbReference type="AlphaFoldDB" id="L1NK93"/>
<dbReference type="STRING" id="1127699.HMPREF9151_00152"/>
<keyword evidence="2" id="KW-0732">Signal</keyword>
<dbReference type="SUPFAM" id="SSF48208">
    <property type="entry name" value="Six-hairpin glycosidases"/>
    <property type="match status" value="1"/>
</dbReference>
<dbReference type="InterPro" id="IPR052043">
    <property type="entry name" value="PolySaccharide_Degr_Enz"/>
</dbReference>
<dbReference type="HOGENOM" id="CLU_042785_0_0_10"/>
<dbReference type="InterPro" id="IPR012341">
    <property type="entry name" value="6hp_glycosidase-like_sf"/>
</dbReference>
<dbReference type="PANTHER" id="PTHR33886:SF8">
    <property type="entry name" value="UNSATURATED RHAMNOGALACTURONAN HYDROLASE (EUROFUNG)"/>
    <property type="match status" value="1"/>
</dbReference>
<evidence type="ECO:0000256" key="1">
    <source>
        <dbReference type="ARBA" id="ARBA00022801"/>
    </source>
</evidence>